<evidence type="ECO:0000259" key="1">
    <source>
        <dbReference type="Pfam" id="PF13403"/>
    </source>
</evidence>
<organism evidence="2 3">
    <name type="scientific">Chelatococcus reniformis</name>
    <dbReference type="NCBI Taxonomy" id="1494448"/>
    <lineage>
        <taxon>Bacteria</taxon>
        <taxon>Pseudomonadati</taxon>
        <taxon>Pseudomonadota</taxon>
        <taxon>Alphaproteobacteria</taxon>
        <taxon>Hyphomicrobiales</taxon>
        <taxon>Chelatococcaceae</taxon>
        <taxon>Chelatococcus</taxon>
    </lineage>
</organism>
<evidence type="ECO:0000313" key="2">
    <source>
        <dbReference type="EMBL" id="GGC60259.1"/>
    </source>
</evidence>
<accession>A0A916U5S3</accession>
<protein>
    <recommendedName>
        <fullName evidence="1">Hedgehog/Intein (Hint) domain-containing protein</fullName>
    </recommendedName>
</protein>
<dbReference type="RefSeq" id="WP_188608888.1">
    <property type="nucleotide sequence ID" value="NZ_BMGG01000003.1"/>
</dbReference>
<dbReference type="Gene3D" id="2.170.16.10">
    <property type="entry name" value="Hedgehog/Intein (Hint) domain"/>
    <property type="match status" value="1"/>
</dbReference>
<dbReference type="Pfam" id="PF13403">
    <property type="entry name" value="Hint_2"/>
    <property type="match status" value="1"/>
</dbReference>
<dbReference type="EMBL" id="BMGG01000003">
    <property type="protein sequence ID" value="GGC60259.1"/>
    <property type="molecule type" value="Genomic_DNA"/>
</dbReference>
<dbReference type="AlphaFoldDB" id="A0A916U5S3"/>
<dbReference type="Proteomes" id="UP000637002">
    <property type="component" value="Unassembled WGS sequence"/>
</dbReference>
<keyword evidence="3" id="KW-1185">Reference proteome</keyword>
<proteinExistence type="predicted"/>
<dbReference type="InterPro" id="IPR028992">
    <property type="entry name" value="Hedgehog/Intein_dom"/>
</dbReference>
<evidence type="ECO:0000313" key="3">
    <source>
        <dbReference type="Proteomes" id="UP000637002"/>
    </source>
</evidence>
<dbReference type="SUPFAM" id="SSF51294">
    <property type="entry name" value="Hedgehog/intein (Hint) domain"/>
    <property type="match status" value="1"/>
</dbReference>
<reference evidence="2" key="2">
    <citation type="submission" date="2020-09" db="EMBL/GenBank/DDBJ databases">
        <authorList>
            <person name="Sun Q."/>
            <person name="Zhou Y."/>
        </authorList>
    </citation>
    <scope>NUCLEOTIDE SEQUENCE</scope>
    <source>
        <strain evidence="2">CGMCC 1.12919</strain>
    </source>
</reference>
<gene>
    <name evidence="2" type="ORF">GCM10010994_18640</name>
</gene>
<feature type="domain" description="Hedgehog/Intein (Hint)" evidence="1">
    <location>
        <begin position="53"/>
        <end position="187"/>
    </location>
</feature>
<reference evidence="2" key="1">
    <citation type="journal article" date="2014" name="Int. J. Syst. Evol. Microbiol.">
        <title>Complete genome sequence of Corynebacterium casei LMG S-19264T (=DSM 44701T), isolated from a smear-ripened cheese.</title>
        <authorList>
            <consortium name="US DOE Joint Genome Institute (JGI-PGF)"/>
            <person name="Walter F."/>
            <person name="Albersmeier A."/>
            <person name="Kalinowski J."/>
            <person name="Ruckert C."/>
        </authorList>
    </citation>
    <scope>NUCLEOTIDE SEQUENCE</scope>
    <source>
        <strain evidence="2">CGMCC 1.12919</strain>
    </source>
</reference>
<name>A0A916U5S3_9HYPH</name>
<sequence length="249" mass="26504">MNGPGPFDFKGCFVGSVADGIILAGPYGIAFLFSTADSSGAPLSVDITDPFVVCFLAGTLIATPAGERRVEDLAAGDLVLTAAGESRPVLWIGRQSVAALFAEPLRSYPIRIAAGALDEAVPVRDLYVSPDHGLLVDGVLVQAGALVNGTTISRVNEPAPHFVYYHIELEDHALVLADGAVAETFVDNVTRRRFDNWAEYEALFGEREAHIAELELPRVKAARQLPRAIRERLTARADALGVAVEKAAA</sequence>
<comment type="caution">
    <text evidence="2">The sequence shown here is derived from an EMBL/GenBank/DDBJ whole genome shotgun (WGS) entry which is preliminary data.</text>
</comment>
<dbReference type="InterPro" id="IPR036844">
    <property type="entry name" value="Hint_dom_sf"/>
</dbReference>